<comment type="caution">
    <text evidence="1">The sequence shown here is derived from an EMBL/GenBank/DDBJ whole genome shotgun (WGS) entry which is preliminary data.</text>
</comment>
<evidence type="ECO:0000313" key="1">
    <source>
        <dbReference type="EMBL" id="KAK4031969.1"/>
    </source>
</evidence>
<sequence>MVSRRGLRRRGPWCCTIDAKRFTVEVPVAHYQAQVEKPLVLSPAEFNETRVKLAKAVERIQQLRAAANIAKWYQLTKDDSRARMFFKTRFKVSRQFVDGVQMTQVRD</sequence>
<dbReference type="Proteomes" id="UP001303115">
    <property type="component" value="Unassembled WGS sequence"/>
</dbReference>
<gene>
    <name evidence="1" type="ORF">C8A01DRAFT_41596</name>
</gene>
<evidence type="ECO:0000313" key="2">
    <source>
        <dbReference type="Proteomes" id="UP001303115"/>
    </source>
</evidence>
<name>A0AAN6P564_9PEZI</name>
<accession>A0AAN6P564</accession>
<organism evidence="1 2">
    <name type="scientific">Parachaetomium inaequale</name>
    <dbReference type="NCBI Taxonomy" id="2588326"/>
    <lineage>
        <taxon>Eukaryota</taxon>
        <taxon>Fungi</taxon>
        <taxon>Dikarya</taxon>
        <taxon>Ascomycota</taxon>
        <taxon>Pezizomycotina</taxon>
        <taxon>Sordariomycetes</taxon>
        <taxon>Sordariomycetidae</taxon>
        <taxon>Sordariales</taxon>
        <taxon>Chaetomiaceae</taxon>
        <taxon>Parachaetomium</taxon>
    </lineage>
</organism>
<protein>
    <submittedName>
        <fullName evidence="1">Uncharacterized protein</fullName>
    </submittedName>
</protein>
<dbReference type="AlphaFoldDB" id="A0AAN6P564"/>
<dbReference type="EMBL" id="MU854669">
    <property type="protein sequence ID" value="KAK4031969.1"/>
    <property type="molecule type" value="Genomic_DNA"/>
</dbReference>
<keyword evidence="2" id="KW-1185">Reference proteome</keyword>
<reference evidence="2" key="1">
    <citation type="journal article" date="2023" name="Mol. Phylogenet. Evol.">
        <title>Genome-scale phylogeny and comparative genomics of the fungal order Sordariales.</title>
        <authorList>
            <person name="Hensen N."/>
            <person name="Bonometti L."/>
            <person name="Westerberg I."/>
            <person name="Brannstrom I.O."/>
            <person name="Guillou S."/>
            <person name="Cros-Aarteil S."/>
            <person name="Calhoun S."/>
            <person name="Haridas S."/>
            <person name="Kuo A."/>
            <person name="Mondo S."/>
            <person name="Pangilinan J."/>
            <person name="Riley R."/>
            <person name="LaButti K."/>
            <person name="Andreopoulos B."/>
            <person name="Lipzen A."/>
            <person name="Chen C."/>
            <person name="Yan M."/>
            <person name="Daum C."/>
            <person name="Ng V."/>
            <person name="Clum A."/>
            <person name="Steindorff A."/>
            <person name="Ohm R.A."/>
            <person name="Martin F."/>
            <person name="Silar P."/>
            <person name="Natvig D.O."/>
            <person name="Lalanne C."/>
            <person name="Gautier V."/>
            <person name="Ament-Velasquez S.L."/>
            <person name="Kruys A."/>
            <person name="Hutchinson M.I."/>
            <person name="Powell A.J."/>
            <person name="Barry K."/>
            <person name="Miller A.N."/>
            <person name="Grigoriev I.V."/>
            <person name="Debuchy R."/>
            <person name="Gladieux P."/>
            <person name="Hiltunen Thoren M."/>
            <person name="Johannesson H."/>
        </authorList>
    </citation>
    <scope>NUCLEOTIDE SEQUENCE [LARGE SCALE GENOMIC DNA]</scope>
    <source>
        <strain evidence="2">CBS 284.82</strain>
    </source>
</reference>
<proteinExistence type="predicted"/>